<dbReference type="InterPro" id="IPR017896">
    <property type="entry name" value="4Fe4S_Fe-S-bd"/>
</dbReference>
<dbReference type="InterPro" id="IPR006311">
    <property type="entry name" value="TAT_signal"/>
</dbReference>
<proteinExistence type="predicted"/>
<dbReference type="InterPro" id="IPR019546">
    <property type="entry name" value="TAT_signal_bac_arc"/>
</dbReference>
<feature type="domain" description="4Fe-4S ferredoxin-type" evidence="1">
    <location>
        <begin position="35"/>
        <end position="61"/>
    </location>
</feature>
<comment type="caution">
    <text evidence="2">The sequence shown here is derived from an EMBL/GenBank/DDBJ whole genome shotgun (WGS) entry which is preliminary data.</text>
</comment>
<evidence type="ECO:0000313" key="3">
    <source>
        <dbReference type="Proteomes" id="UP000257123"/>
    </source>
</evidence>
<dbReference type="EMBL" id="NMUE01000094">
    <property type="protein sequence ID" value="RFA92355.1"/>
    <property type="molecule type" value="Genomic_DNA"/>
</dbReference>
<reference evidence="2 3" key="1">
    <citation type="submission" date="2017-07" db="EMBL/GenBank/DDBJ databases">
        <title>Draft genome sequence of aerobic hyperthermophilic archaea, Pyrobaculum aerophilum YKB31 and YKB32.</title>
        <authorList>
            <person name="Mochizuki T."/>
            <person name="Berliner A.J."/>
            <person name="Yoshida-Takashima Y."/>
            <person name="Takaki Y."/>
            <person name="Nunoura T."/>
            <person name="Takai K."/>
        </authorList>
    </citation>
    <scope>NUCLEOTIDE SEQUENCE [LARGE SCALE GENOMIC DNA]</scope>
    <source>
        <strain evidence="2 3">YKB31</strain>
    </source>
</reference>
<sequence length="61" mass="6686">MSIQTTRRDVLKATAAAVITLAVPISAQATEKRRWAMYIDVSKCYGCYACMVACAPRITCL</sequence>
<dbReference type="SUPFAM" id="SSF54862">
    <property type="entry name" value="4Fe-4S ferredoxins"/>
    <property type="match status" value="1"/>
</dbReference>
<dbReference type="Pfam" id="PF12797">
    <property type="entry name" value="Fer4_2"/>
    <property type="match status" value="1"/>
</dbReference>
<dbReference type="Gene3D" id="3.30.70.20">
    <property type="match status" value="2"/>
</dbReference>
<evidence type="ECO:0000313" key="2">
    <source>
        <dbReference type="EMBL" id="RFA92355.1"/>
    </source>
</evidence>
<accession>A0A371QU23</accession>
<organism evidence="2 3">
    <name type="scientific">Pyrobaculum aerophilum</name>
    <dbReference type="NCBI Taxonomy" id="13773"/>
    <lineage>
        <taxon>Archaea</taxon>
        <taxon>Thermoproteota</taxon>
        <taxon>Thermoprotei</taxon>
        <taxon>Thermoproteales</taxon>
        <taxon>Thermoproteaceae</taxon>
        <taxon>Pyrobaculum</taxon>
    </lineage>
</organism>
<gene>
    <name evidence="2" type="ORF">CGL51_14480</name>
</gene>
<dbReference type="Proteomes" id="UP000257123">
    <property type="component" value="Unassembled WGS sequence"/>
</dbReference>
<dbReference type="AlphaFoldDB" id="A0A371QU23"/>
<dbReference type="PROSITE" id="PS51379">
    <property type="entry name" value="4FE4S_FER_2"/>
    <property type="match status" value="1"/>
</dbReference>
<evidence type="ECO:0000259" key="1">
    <source>
        <dbReference type="PROSITE" id="PS51379"/>
    </source>
</evidence>
<name>A0A371QU23_9CREN</name>
<protein>
    <recommendedName>
        <fullName evidence="1">4Fe-4S ferredoxin-type domain-containing protein</fullName>
    </recommendedName>
</protein>
<dbReference type="NCBIfam" id="TIGR01409">
    <property type="entry name" value="TAT_signal_seq"/>
    <property type="match status" value="1"/>
</dbReference>
<dbReference type="PROSITE" id="PS51318">
    <property type="entry name" value="TAT"/>
    <property type="match status" value="1"/>
</dbReference>